<dbReference type="EMBL" id="CAACVS010000608">
    <property type="protein sequence ID" value="VEU44080.1"/>
    <property type="molecule type" value="Genomic_DNA"/>
</dbReference>
<dbReference type="AlphaFoldDB" id="A0A448ZPW8"/>
<feature type="compositionally biased region" description="Polar residues" evidence="2">
    <location>
        <begin position="168"/>
        <end position="177"/>
    </location>
</feature>
<dbReference type="OrthoDB" id="48829at2759"/>
<gene>
    <name evidence="3" type="ORF">PSNMU_V1.4_AUG-EV-PASAV3_0111480</name>
</gene>
<reference evidence="3 4" key="1">
    <citation type="submission" date="2019-01" db="EMBL/GenBank/DDBJ databases">
        <authorList>
            <person name="Ferrante I. M."/>
        </authorList>
    </citation>
    <scope>NUCLEOTIDE SEQUENCE [LARGE SCALE GENOMIC DNA]</scope>
    <source>
        <strain evidence="3 4">B856</strain>
    </source>
</reference>
<evidence type="ECO:0000256" key="1">
    <source>
        <dbReference type="SAM" id="Coils"/>
    </source>
</evidence>
<feature type="region of interest" description="Disordered" evidence="2">
    <location>
        <begin position="213"/>
        <end position="294"/>
    </location>
</feature>
<evidence type="ECO:0000313" key="3">
    <source>
        <dbReference type="EMBL" id="VEU44080.1"/>
    </source>
</evidence>
<feature type="compositionally biased region" description="Basic and acidic residues" evidence="2">
    <location>
        <begin position="251"/>
        <end position="287"/>
    </location>
</feature>
<feature type="region of interest" description="Disordered" evidence="2">
    <location>
        <begin position="72"/>
        <end position="200"/>
    </location>
</feature>
<proteinExistence type="predicted"/>
<feature type="coiled-coil region" evidence="1">
    <location>
        <begin position="30"/>
        <end position="57"/>
    </location>
</feature>
<keyword evidence="1" id="KW-0175">Coiled coil</keyword>
<protein>
    <submittedName>
        <fullName evidence="3">Uncharacterized protein</fullName>
    </submittedName>
</protein>
<evidence type="ECO:0000313" key="4">
    <source>
        <dbReference type="Proteomes" id="UP000291116"/>
    </source>
</evidence>
<dbReference type="Proteomes" id="UP000291116">
    <property type="component" value="Unassembled WGS sequence"/>
</dbReference>
<evidence type="ECO:0000256" key="2">
    <source>
        <dbReference type="SAM" id="MobiDB-lite"/>
    </source>
</evidence>
<keyword evidence="4" id="KW-1185">Reference proteome</keyword>
<feature type="compositionally biased region" description="Acidic residues" evidence="2">
    <location>
        <begin position="137"/>
        <end position="147"/>
    </location>
</feature>
<name>A0A448ZPW8_9STRA</name>
<feature type="compositionally biased region" description="Polar residues" evidence="2">
    <location>
        <begin position="213"/>
        <end position="241"/>
    </location>
</feature>
<sequence>MPIAGIKTRTDLQNDLFCLKEERDFFESRFLEQVSELKALKQELAKSKKEIRRLRMFLMDQDTANNPLLLPPDQIDAFPTPKNHNKGSFRGSFGTPRENALCEDKGHGHYEGEDEGRNDSIHQHIAEKDDASSLTAEEIEELDQQDETLEREQERQRDQERHREDLQIQQSSSSIRTPSRYESDRGDGEEEEEEEDVRKSAEKLLAWASYRSTMSNRSLNASRTGDLSSVASPSVRTSGSARVSLLGKMIETADSHDRDDDNSHCNNDCNEKNLSLEEEKKDEDCSRGNEVQAN</sequence>
<accession>A0A448ZPW8</accession>
<feature type="compositionally biased region" description="Basic and acidic residues" evidence="2">
    <location>
        <begin position="100"/>
        <end position="131"/>
    </location>
</feature>
<feature type="compositionally biased region" description="Basic and acidic residues" evidence="2">
    <location>
        <begin position="148"/>
        <end position="166"/>
    </location>
</feature>
<organism evidence="3 4">
    <name type="scientific">Pseudo-nitzschia multistriata</name>
    <dbReference type="NCBI Taxonomy" id="183589"/>
    <lineage>
        <taxon>Eukaryota</taxon>
        <taxon>Sar</taxon>
        <taxon>Stramenopiles</taxon>
        <taxon>Ochrophyta</taxon>
        <taxon>Bacillariophyta</taxon>
        <taxon>Bacillariophyceae</taxon>
        <taxon>Bacillariophycidae</taxon>
        <taxon>Bacillariales</taxon>
        <taxon>Bacillariaceae</taxon>
        <taxon>Pseudo-nitzschia</taxon>
    </lineage>
</organism>